<dbReference type="EMBL" id="MU005772">
    <property type="protein sequence ID" value="KAF2708382.1"/>
    <property type="molecule type" value="Genomic_DNA"/>
</dbReference>
<organism evidence="1 2">
    <name type="scientific">Pleomassaria siparia CBS 279.74</name>
    <dbReference type="NCBI Taxonomy" id="1314801"/>
    <lineage>
        <taxon>Eukaryota</taxon>
        <taxon>Fungi</taxon>
        <taxon>Dikarya</taxon>
        <taxon>Ascomycota</taxon>
        <taxon>Pezizomycotina</taxon>
        <taxon>Dothideomycetes</taxon>
        <taxon>Pleosporomycetidae</taxon>
        <taxon>Pleosporales</taxon>
        <taxon>Pleomassariaceae</taxon>
        <taxon>Pleomassaria</taxon>
    </lineage>
</organism>
<evidence type="ECO:0000313" key="2">
    <source>
        <dbReference type="Proteomes" id="UP000799428"/>
    </source>
</evidence>
<reference evidence="1" key="1">
    <citation type="journal article" date="2020" name="Stud. Mycol.">
        <title>101 Dothideomycetes genomes: a test case for predicting lifestyles and emergence of pathogens.</title>
        <authorList>
            <person name="Haridas S."/>
            <person name="Albert R."/>
            <person name="Binder M."/>
            <person name="Bloem J."/>
            <person name="Labutti K."/>
            <person name="Salamov A."/>
            <person name="Andreopoulos B."/>
            <person name="Baker S."/>
            <person name="Barry K."/>
            <person name="Bills G."/>
            <person name="Bluhm B."/>
            <person name="Cannon C."/>
            <person name="Castanera R."/>
            <person name="Culley D."/>
            <person name="Daum C."/>
            <person name="Ezra D."/>
            <person name="Gonzalez J."/>
            <person name="Henrissat B."/>
            <person name="Kuo A."/>
            <person name="Liang C."/>
            <person name="Lipzen A."/>
            <person name="Lutzoni F."/>
            <person name="Magnuson J."/>
            <person name="Mondo S."/>
            <person name="Nolan M."/>
            <person name="Ohm R."/>
            <person name="Pangilinan J."/>
            <person name="Park H.-J."/>
            <person name="Ramirez L."/>
            <person name="Alfaro M."/>
            <person name="Sun H."/>
            <person name="Tritt A."/>
            <person name="Yoshinaga Y."/>
            <person name="Zwiers L.-H."/>
            <person name="Turgeon B."/>
            <person name="Goodwin S."/>
            <person name="Spatafora J."/>
            <person name="Crous P."/>
            <person name="Grigoriev I."/>
        </authorList>
    </citation>
    <scope>NUCLEOTIDE SEQUENCE</scope>
    <source>
        <strain evidence="1">CBS 279.74</strain>
    </source>
</reference>
<evidence type="ECO:0000313" key="1">
    <source>
        <dbReference type="EMBL" id="KAF2708382.1"/>
    </source>
</evidence>
<sequence length="54" mass="5993">MQALSAPQAFQRVFASPVCVPPCTPEAQQQSLMQQHPSPNQQLALFSPSRMIRL</sequence>
<proteinExistence type="predicted"/>
<dbReference type="Proteomes" id="UP000799428">
    <property type="component" value="Unassembled WGS sequence"/>
</dbReference>
<accession>A0A6G1K7E3</accession>
<protein>
    <submittedName>
        <fullName evidence="1">Uncharacterized protein</fullName>
    </submittedName>
</protein>
<gene>
    <name evidence="1" type="ORF">K504DRAFT_468727</name>
</gene>
<dbReference type="AlphaFoldDB" id="A0A6G1K7E3"/>
<name>A0A6G1K7E3_9PLEO</name>
<keyword evidence="2" id="KW-1185">Reference proteome</keyword>